<dbReference type="OrthoDB" id="323290at2"/>
<name>A0A2T3HPG4_9SPHI</name>
<dbReference type="Proteomes" id="UP000240912">
    <property type="component" value="Unassembled WGS sequence"/>
</dbReference>
<keyword evidence="6" id="KW-1185">Reference proteome</keyword>
<sequence length="271" mass="30772">MEKTVQASARSMVVSQRQPDESNSLFVKNIFVFRQDAGAGITTLPFFADGYPGLVFHTTPGGQWVQPQNKQMPAAYLYGQTLHPIELRMEGAFSIIAFQLYPFVLKSFFGVDPASLNNACFNLQEFPGWKTVEPDLSATGNTDEHISLIMAFLHRLFGSKREQLDQAVMRALQIILDRQAQVAVSELSERVHLTVRTFERKFLKETGISAKDFMQIIRFSKSLEQLTRRGYQKLTDVVYANGYSDQSHFIRVFKAFTGQTPKNFARSLDRP</sequence>
<comment type="caution">
    <text evidence="5">The sequence shown here is derived from an EMBL/GenBank/DDBJ whole genome shotgun (WGS) entry which is preliminary data.</text>
</comment>
<dbReference type="AlphaFoldDB" id="A0A2T3HPG4"/>
<evidence type="ECO:0000259" key="4">
    <source>
        <dbReference type="PROSITE" id="PS01124"/>
    </source>
</evidence>
<dbReference type="GO" id="GO:0003700">
    <property type="term" value="F:DNA-binding transcription factor activity"/>
    <property type="evidence" value="ECO:0007669"/>
    <property type="project" value="InterPro"/>
</dbReference>
<dbReference type="SUPFAM" id="SSF46689">
    <property type="entry name" value="Homeodomain-like"/>
    <property type="match status" value="1"/>
</dbReference>
<dbReference type="PANTHER" id="PTHR46796">
    <property type="entry name" value="HTH-TYPE TRANSCRIPTIONAL ACTIVATOR RHAS-RELATED"/>
    <property type="match status" value="1"/>
</dbReference>
<proteinExistence type="predicted"/>
<evidence type="ECO:0000256" key="1">
    <source>
        <dbReference type="ARBA" id="ARBA00023015"/>
    </source>
</evidence>
<dbReference type="PROSITE" id="PS01124">
    <property type="entry name" value="HTH_ARAC_FAMILY_2"/>
    <property type="match status" value="1"/>
</dbReference>
<evidence type="ECO:0000313" key="6">
    <source>
        <dbReference type="Proteomes" id="UP000240912"/>
    </source>
</evidence>
<evidence type="ECO:0000256" key="2">
    <source>
        <dbReference type="ARBA" id="ARBA00023125"/>
    </source>
</evidence>
<gene>
    <name evidence="5" type="ORF">C7T94_06150</name>
</gene>
<dbReference type="EMBL" id="PYLS01000004">
    <property type="protein sequence ID" value="PST84297.1"/>
    <property type="molecule type" value="Genomic_DNA"/>
</dbReference>
<protein>
    <submittedName>
        <fullName evidence="5">AraC family transcriptional regulator</fullName>
    </submittedName>
</protein>
<dbReference type="InterPro" id="IPR018060">
    <property type="entry name" value="HTH_AraC"/>
</dbReference>
<dbReference type="Pfam" id="PF12833">
    <property type="entry name" value="HTH_18"/>
    <property type="match status" value="1"/>
</dbReference>
<evidence type="ECO:0000313" key="5">
    <source>
        <dbReference type="EMBL" id="PST84297.1"/>
    </source>
</evidence>
<keyword evidence="1" id="KW-0805">Transcription regulation</keyword>
<reference evidence="5 6" key="1">
    <citation type="submission" date="2018-03" db="EMBL/GenBank/DDBJ databases">
        <authorList>
            <person name="Keele B.F."/>
        </authorList>
    </citation>
    <scope>NUCLEOTIDE SEQUENCE [LARGE SCALE GENOMIC DNA]</scope>
    <source>
        <strain evidence="5 6">YL28-9</strain>
    </source>
</reference>
<keyword evidence="3" id="KW-0804">Transcription</keyword>
<dbReference type="PANTHER" id="PTHR46796:SF13">
    <property type="entry name" value="HTH-TYPE TRANSCRIPTIONAL ACTIVATOR RHAS"/>
    <property type="match status" value="1"/>
</dbReference>
<dbReference type="RefSeq" id="WP_107214396.1">
    <property type="nucleotide sequence ID" value="NZ_KZ686268.1"/>
</dbReference>
<dbReference type="Pfam" id="PF20240">
    <property type="entry name" value="DUF6597"/>
    <property type="match status" value="1"/>
</dbReference>
<dbReference type="Gene3D" id="1.10.10.60">
    <property type="entry name" value="Homeodomain-like"/>
    <property type="match status" value="1"/>
</dbReference>
<organism evidence="5 6">
    <name type="scientific">Pedobacter yulinensis</name>
    <dbReference type="NCBI Taxonomy" id="2126353"/>
    <lineage>
        <taxon>Bacteria</taxon>
        <taxon>Pseudomonadati</taxon>
        <taxon>Bacteroidota</taxon>
        <taxon>Sphingobacteriia</taxon>
        <taxon>Sphingobacteriales</taxon>
        <taxon>Sphingobacteriaceae</taxon>
        <taxon>Pedobacter</taxon>
    </lineage>
</organism>
<dbReference type="SMART" id="SM00342">
    <property type="entry name" value="HTH_ARAC"/>
    <property type="match status" value="1"/>
</dbReference>
<keyword evidence="2" id="KW-0238">DNA-binding</keyword>
<dbReference type="GO" id="GO:0043565">
    <property type="term" value="F:sequence-specific DNA binding"/>
    <property type="evidence" value="ECO:0007669"/>
    <property type="project" value="InterPro"/>
</dbReference>
<accession>A0A2T3HPG4</accession>
<dbReference type="InterPro" id="IPR046532">
    <property type="entry name" value="DUF6597"/>
</dbReference>
<dbReference type="InterPro" id="IPR009057">
    <property type="entry name" value="Homeodomain-like_sf"/>
</dbReference>
<evidence type="ECO:0000256" key="3">
    <source>
        <dbReference type="ARBA" id="ARBA00023163"/>
    </source>
</evidence>
<dbReference type="InterPro" id="IPR050204">
    <property type="entry name" value="AraC_XylS_family_regulators"/>
</dbReference>
<feature type="domain" description="HTH araC/xylS-type" evidence="4">
    <location>
        <begin position="166"/>
        <end position="267"/>
    </location>
</feature>